<dbReference type="RefSeq" id="WP_220305934.1">
    <property type="nucleotide sequence ID" value="NZ_CP080590.1"/>
</dbReference>
<evidence type="ECO:0008006" key="6">
    <source>
        <dbReference type="Google" id="ProtNLM"/>
    </source>
</evidence>
<dbReference type="Pfam" id="PF16190">
    <property type="entry name" value="E1_FCCH"/>
    <property type="match status" value="1"/>
</dbReference>
<name>A0ABX8WGF6_9HYPH</name>
<dbReference type="InterPro" id="IPR036465">
    <property type="entry name" value="vWFA_dom_sf"/>
</dbReference>
<gene>
    <name evidence="4" type="ORF">K1X15_02545</name>
</gene>
<keyword evidence="1" id="KW-0812">Transmembrane</keyword>
<dbReference type="InterPro" id="IPR028087">
    <property type="entry name" value="Tad_N"/>
</dbReference>
<evidence type="ECO:0000313" key="4">
    <source>
        <dbReference type="EMBL" id="QYO77478.1"/>
    </source>
</evidence>
<keyword evidence="1" id="KW-1133">Transmembrane helix</keyword>
<evidence type="ECO:0000313" key="5">
    <source>
        <dbReference type="Proteomes" id="UP000825799"/>
    </source>
</evidence>
<organism evidence="4 5">
    <name type="scientific">Devosia salina</name>
    <dbReference type="NCBI Taxonomy" id="2860336"/>
    <lineage>
        <taxon>Bacteria</taxon>
        <taxon>Pseudomonadati</taxon>
        <taxon>Pseudomonadota</taxon>
        <taxon>Alphaproteobacteria</taxon>
        <taxon>Hyphomicrobiales</taxon>
        <taxon>Devosiaceae</taxon>
        <taxon>Devosia</taxon>
    </lineage>
</organism>
<proteinExistence type="predicted"/>
<dbReference type="InterPro" id="IPR032418">
    <property type="entry name" value="E1_FCCH"/>
</dbReference>
<accession>A0ABX8WGF6</accession>
<dbReference type="Gene3D" id="2.40.30.180">
    <property type="entry name" value="Ubiquitin-activating enzyme E1, FCCH domain"/>
    <property type="match status" value="2"/>
</dbReference>
<dbReference type="Gene3D" id="3.40.50.410">
    <property type="entry name" value="von Willebrand factor, type A domain"/>
    <property type="match status" value="1"/>
</dbReference>
<dbReference type="Pfam" id="PF13400">
    <property type="entry name" value="Tad"/>
    <property type="match status" value="1"/>
</dbReference>
<feature type="domain" description="Ubiquitin-activating enzyme E1 FCCH" evidence="3">
    <location>
        <begin position="236"/>
        <end position="300"/>
    </location>
</feature>
<sequence length="610" mass="65079">MTQFASLLRRFSKDESGVFAVLFGLMAIVLIALGGATVDYVSLEQTRQRAQVALDAAVLALQPDIYTPGMTAESIRSRAEEIVLERIGSTNVLDARVDQVSMDTEAGRLFLGGQITLPTMFVSLVGVTQLQGSFSAEAVRGAVDIEVSVALDITGSMGGQRIVDLRAALNNLIDTIVQDTQTPRYSKMALVPYSQAVNAGTYADALRGPIRQPKDISNIAWATGSTKSITGATRENPVKITTSNNHGFSNGDWVYIWNVNGMGQINNRAFQVTGKTSNTFKLSGVNGYWYDNYWNGGYVVKCLAANCGAVVTSNNHGYSNGDTIYLTDVSGLWGVNNNAYEVSSVTTNTLVLADMNVIGNGTYSSNTGKLHCTWQNATEGCTYYRYQNPWGSWRTFPITNCVTERSPPVDDRAPSTTYLGRNYPPSGNGCPNQTIVPLTANKTALHATANALSAGGSTSGSLGTLMSWYMLSPNFGYVWPAGSQPAPYGQANLLKAAIIMTDGDYNTVHCNGALAQNSGWGSGSSNDYINCDAHNGNADTQARAYCDAMKATGITVYTVGFGITQGSAQANLLTYCASSANNAFLADNGTALIAAFDQIARNISSLRLTQ</sequence>
<feature type="transmembrane region" description="Helical" evidence="1">
    <location>
        <begin position="20"/>
        <end position="41"/>
    </location>
</feature>
<feature type="domain" description="Putative Flp pilus-assembly TadG-like N-terminal" evidence="2">
    <location>
        <begin position="17"/>
        <end position="60"/>
    </location>
</feature>
<evidence type="ECO:0000259" key="3">
    <source>
        <dbReference type="Pfam" id="PF16190"/>
    </source>
</evidence>
<evidence type="ECO:0000256" key="1">
    <source>
        <dbReference type="SAM" id="Phobius"/>
    </source>
</evidence>
<reference evidence="4 5" key="1">
    <citation type="submission" date="2021-08" db="EMBL/GenBank/DDBJ databases">
        <title>Devosia salina sp. nov., isolated from the South China Sea sediment.</title>
        <authorList>
            <person name="Zhou Z."/>
        </authorList>
    </citation>
    <scope>NUCLEOTIDE SEQUENCE [LARGE SCALE GENOMIC DNA]</scope>
    <source>
        <strain evidence="4 5">SCS-3</strain>
    </source>
</reference>
<dbReference type="InterPro" id="IPR042302">
    <property type="entry name" value="E1_FCCH_sf"/>
</dbReference>
<dbReference type="SUPFAM" id="SSF53300">
    <property type="entry name" value="vWA-like"/>
    <property type="match status" value="1"/>
</dbReference>
<keyword evidence="5" id="KW-1185">Reference proteome</keyword>
<protein>
    <recommendedName>
        <fullName evidence="6">Flp pilus assembly protein TadG</fullName>
    </recommendedName>
</protein>
<keyword evidence="1" id="KW-0472">Membrane</keyword>
<dbReference type="Proteomes" id="UP000825799">
    <property type="component" value="Chromosome"/>
</dbReference>
<dbReference type="EMBL" id="CP080590">
    <property type="protein sequence ID" value="QYO77478.1"/>
    <property type="molecule type" value="Genomic_DNA"/>
</dbReference>
<evidence type="ECO:0000259" key="2">
    <source>
        <dbReference type="Pfam" id="PF13400"/>
    </source>
</evidence>